<evidence type="ECO:0000313" key="2">
    <source>
        <dbReference type="EMBL" id="JAP82076.1"/>
    </source>
</evidence>
<sequence length="80" mass="8849">MSVKVLTFSLLAVIVMLIYKSDVSSAFPHKWSYPAYCPRTKSCTPQTVYNDCGPGCQCTYYRPPGPEFKKGRALMTCSGA</sequence>
<evidence type="ECO:0008006" key="3">
    <source>
        <dbReference type="Google" id="ProtNLM"/>
    </source>
</evidence>
<dbReference type="AlphaFoldDB" id="A0A131YV93"/>
<proteinExistence type="predicted"/>
<protein>
    <recommendedName>
        <fullName evidence="3">8 kDa Amblyomma family member</fullName>
    </recommendedName>
</protein>
<keyword evidence="1" id="KW-0732">Signal</keyword>
<feature type="chain" id="PRO_5007286094" description="8 kDa Amblyomma family member" evidence="1">
    <location>
        <begin position="27"/>
        <end position="80"/>
    </location>
</feature>
<dbReference type="EMBL" id="GEDV01006481">
    <property type="protein sequence ID" value="JAP82076.1"/>
    <property type="molecule type" value="Transcribed_RNA"/>
</dbReference>
<feature type="signal peptide" evidence="1">
    <location>
        <begin position="1"/>
        <end position="26"/>
    </location>
</feature>
<evidence type="ECO:0000256" key="1">
    <source>
        <dbReference type="SAM" id="SignalP"/>
    </source>
</evidence>
<organism evidence="2">
    <name type="scientific">Rhipicephalus appendiculatus</name>
    <name type="common">Brown ear tick</name>
    <dbReference type="NCBI Taxonomy" id="34631"/>
    <lineage>
        <taxon>Eukaryota</taxon>
        <taxon>Metazoa</taxon>
        <taxon>Ecdysozoa</taxon>
        <taxon>Arthropoda</taxon>
        <taxon>Chelicerata</taxon>
        <taxon>Arachnida</taxon>
        <taxon>Acari</taxon>
        <taxon>Parasitiformes</taxon>
        <taxon>Ixodida</taxon>
        <taxon>Ixodoidea</taxon>
        <taxon>Ixodidae</taxon>
        <taxon>Rhipicephalinae</taxon>
        <taxon>Rhipicephalus</taxon>
        <taxon>Rhipicephalus</taxon>
    </lineage>
</organism>
<name>A0A131YV93_RHIAP</name>
<reference evidence="2" key="1">
    <citation type="journal article" date="2016" name="Ticks Tick Borne Dis.">
        <title>De novo assembly and annotation of the salivary gland transcriptome of Rhipicephalus appendiculatus male and female ticks during blood feeding.</title>
        <authorList>
            <person name="de Castro M.H."/>
            <person name="de Klerk D."/>
            <person name="Pienaar R."/>
            <person name="Latif A.A."/>
            <person name="Rees D.J."/>
            <person name="Mans B.J."/>
        </authorList>
    </citation>
    <scope>NUCLEOTIDE SEQUENCE</scope>
    <source>
        <tissue evidence="2">Salivary glands</tissue>
    </source>
</reference>
<accession>A0A131YV93</accession>